<dbReference type="PANTHER" id="PTHR43612:SF3">
    <property type="entry name" value="TRIFUNCTIONAL ENZYME SUBUNIT ALPHA, MITOCHONDRIAL"/>
    <property type="match status" value="1"/>
</dbReference>
<dbReference type="CDD" id="cd06558">
    <property type="entry name" value="crotonase-like"/>
    <property type="match status" value="1"/>
</dbReference>
<sequence length="719" mass="78405">MININIQNNIAVLGINVANQPMNVLNSESISALSEALEKVYGNSDVKGIILTSERPEFIAGADLKMILQNNGRAPEELFKLSMSLNTIFRKMETNGKPIVAAMNGTALGGGYEVCLACHHRVALNNPKSIIGLPEVTIGLLPGGGGTQRLPRMIGMEAAAPLLLEGKRVSPKDALTLGMVDQLADSPEEMLQKAVVWIEANPLAVQPWDEVDKKTGKIKARENFKVPGGNVLTPKGVQLMMGGTAMTLAKTQGNYPAPIEIMSCVYEGLLVNIDRGIVIEARHFVKVANSTVAKNLIRTTFFGLNEVNKGAGRPKTVPPTQINSIGILGAGMMGAGIAYVSALAGLKVVLKDTSLENAEKGKDYSRKLLQKGIERGKMTAEKAEQILTLIHTTDIYEPLQGVDLIIEAVFENPSLKASVTQEAEKFLREDGVFASNTSTLPITELAKATKKQENFIGIHFFSPVDKMQLVEIIVGKQTSEYALAMAMDYVKKIRKTPIVVNDSRGFYTSRVFSTYTSEGLELLKDGINPVVIENVAKQMGFPVGPLAVSDEVALDLAYKISHESVQAGVLSPDDTAYQISKQFTEMGRLGKKAKAGFYEYPDPSTGKKKYLWEGLSQLFPLNSIQSSAEEIKQRLFYRQVLETVKCFEEGVLRTPLDADLGSIFAWGFPAYLGGTLSFVDTVGIVTFVKECDRLADTYGERFRPTTQLREMAKANKGFY</sequence>
<dbReference type="Gene3D" id="1.10.1040.50">
    <property type="match status" value="1"/>
</dbReference>
<keyword evidence="8" id="KW-0456">Lyase</keyword>
<feature type="domain" description="3-hydroxyacyl-CoA dehydrogenase NAD binding" evidence="12">
    <location>
        <begin position="325"/>
        <end position="502"/>
    </location>
</feature>
<dbReference type="Gene3D" id="3.40.50.720">
    <property type="entry name" value="NAD(P)-binding Rossmann-like Domain"/>
    <property type="match status" value="1"/>
</dbReference>
<dbReference type="PANTHER" id="PTHR43612">
    <property type="entry name" value="TRIFUNCTIONAL ENZYME SUBUNIT ALPHA"/>
    <property type="match status" value="1"/>
</dbReference>
<keyword evidence="6" id="KW-0520">NAD</keyword>
<evidence type="ECO:0000259" key="12">
    <source>
        <dbReference type="Pfam" id="PF02737"/>
    </source>
</evidence>
<dbReference type="InterPro" id="IPR006176">
    <property type="entry name" value="3-OHacyl-CoA_DH_NAD-bd"/>
</dbReference>
<accession>A0ABT6YSG0</accession>
<dbReference type="InterPro" id="IPR036291">
    <property type="entry name" value="NAD(P)-bd_dom_sf"/>
</dbReference>
<keyword evidence="14" id="KW-1185">Reference proteome</keyword>
<dbReference type="InterPro" id="IPR008927">
    <property type="entry name" value="6-PGluconate_DH-like_C_sf"/>
</dbReference>
<dbReference type="Pfam" id="PF02737">
    <property type="entry name" value="3HCDH_N"/>
    <property type="match status" value="1"/>
</dbReference>
<dbReference type="InterPro" id="IPR006108">
    <property type="entry name" value="3HC_DH_C"/>
</dbReference>
<evidence type="ECO:0000313" key="14">
    <source>
        <dbReference type="Proteomes" id="UP001236569"/>
    </source>
</evidence>
<feature type="domain" description="3-hydroxyacyl-CoA dehydrogenase C-terminal" evidence="11">
    <location>
        <begin position="505"/>
        <end position="600"/>
    </location>
</feature>
<evidence type="ECO:0000256" key="2">
    <source>
        <dbReference type="ARBA" id="ARBA00007005"/>
    </source>
</evidence>
<evidence type="ECO:0000259" key="11">
    <source>
        <dbReference type="Pfam" id="PF00725"/>
    </source>
</evidence>
<evidence type="ECO:0000256" key="3">
    <source>
        <dbReference type="ARBA" id="ARBA00022832"/>
    </source>
</evidence>
<evidence type="ECO:0000256" key="9">
    <source>
        <dbReference type="ARBA" id="ARBA00023268"/>
    </source>
</evidence>
<dbReference type="InterPro" id="IPR050136">
    <property type="entry name" value="FA_oxidation_alpha_subunit"/>
</dbReference>
<dbReference type="EMBL" id="JASHID010000018">
    <property type="protein sequence ID" value="MDI9866537.1"/>
    <property type="molecule type" value="Genomic_DNA"/>
</dbReference>
<evidence type="ECO:0000256" key="6">
    <source>
        <dbReference type="ARBA" id="ARBA00023027"/>
    </source>
</evidence>
<protein>
    <submittedName>
        <fullName evidence="13">3-hydroxyacyl-CoA dehydrogenase NAD-binding domain-containing protein</fullName>
    </submittedName>
</protein>
<dbReference type="Pfam" id="PF00725">
    <property type="entry name" value="3HCDH"/>
    <property type="match status" value="1"/>
</dbReference>
<reference evidence="13 14" key="1">
    <citation type="submission" date="2023-05" db="EMBL/GenBank/DDBJ databases">
        <title>Novel species of genus Flectobacillus isolated from stream in China.</title>
        <authorList>
            <person name="Lu H."/>
        </authorList>
    </citation>
    <scope>NUCLEOTIDE SEQUENCE [LARGE SCALE GENOMIC DNA]</scope>
    <source>
        <strain evidence="13 14">DC10W</strain>
    </source>
</reference>
<organism evidence="13 14">
    <name type="scientific">Flectobacillus longus</name>
    <dbReference type="NCBI Taxonomy" id="2984207"/>
    <lineage>
        <taxon>Bacteria</taxon>
        <taxon>Pseudomonadati</taxon>
        <taxon>Bacteroidota</taxon>
        <taxon>Cytophagia</taxon>
        <taxon>Cytophagales</taxon>
        <taxon>Flectobacillaceae</taxon>
        <taxon>Flectobacillus</taxon>
    </lineage>
</organism>
<dbReference type="Pfam" id="PF00378">
    <property type="entry name" value="ECH_1"/>
    <property type="match status" value="1"/>
</dbReference>
<dbReference type="Gene3D" id="3.90.226.10">
    <property type="entry name" value="2-enoyl-CoA Hydratase, Chain A, domain 1"/>
    <property type="match status" value="1"/>
</dbReference>
<evidence type="ECO:0000313" key="13">
    <source>
        <dbReference type="EMBL" id="MDI9866537.1"/>
    </source>
</evidence>
<evidence type="ECO:0000256" key="1">
    <source>
        <dbReference type="ARBA" id="ARBA00005005"/>
    </source>
</evidence>
<evidence type="ECO:0000256" key="4">
    <source>
        <dbReference type="ARBA" id="ARBA00022963"/>
    </source>
</evidence>
<dbReference type="SUPFAM" id="SSF52096">
    <property type="entry name" value="ClpP/crotonase"/>
    <property type="match status" value="1"/>
</dbReference>
<dbReference type="RefSeq" id="WP_283371344.1">
    <property type="nucleotide sequence ID" value="NZ_JASHID010000018.1"/>
</dbReference>
<dbReference type="SUPFAM" id="SSF48179">
    <property type="entry name" value="6-phosphogluconate dehydrogenase C-terminal domain-like"/>
    <property type="match status" value="2"/>
</dbReference>
<dbReference type="SUPFAM" id="SSF51735">
    <property type="entry name" value="NAD(P)-binding Rossmann-fold domains"/>
    <property type="match status" value="1"/>
</dbReference>
<keyword evidence="7" id="KW-0443">Lipid metabolism</keyword>
<name>A0ABT6YSG0_9BACT</name>
<evidence type="ECO:0000256" key="10">
    <source>
        <dbReference type="ARBA" id="ARBA00049556"/>
    </source>
</evidence>
<gene>
    <name evidence="13" type="ORF">QM480_19500</name>
</gene>
<keyword evidence="4" id="KW-0442">Lipid degradation</keyword>
<comment type="caution">
    <text evidence="13">The sequence shown here is derived from an EMBL/GenBank/DDBJ whole genome shotgun (WGS) entry which is preliminary data.</text>
</comment>
<dbReference type="InterPro" id="IPR001753">
    <property type="entry name" value="Enoyl-CoA_hydra/iso"/>
</dbReference>
<proteinExistence type="inferred from homology"/>
<keyword evidence="5" id="KW-0560">Oxidoreductase</keyword>
<evidence type="ECO:0000256" key="7">
    <source>
        <dbReference type="ARBA" id="ARBA00023098"/>
    </source>
</evidence>
<keyword evidence="9" id="KW-0511">Multifunctional enzyme</keyword>
<comment type="pathway">
    <text evidence="1">Lipid metabolism; fatty acid beta-oxidation.</text>
</comment>
<evidence type="ECO:0000256" key="5">
    <source>
        <dbReference type="ARBA" id="ARBA00023002"/>
    </source>
</evidence>
<comment type="similarity">
    <text evidence="2">In the central section; belongs to the 3-hydroxyacyl-CoA dehydrogenase family.</text>
</comment>
<comment type="catalytic activity">
    <reaction evidence="10">
        <text>a (3S)-3-hydroxyacyl-CoA + NAD(+) = a 3-oxoacyl-CoA + NADH + H(+)</text>
        <dbReference type="Rhea" id="RHEA:22432"/>
        <dbReference type="ChEBI" id="CHEBI:15378"/>
        <dbReference type="ChEBI" id="CHEBI:57318"/>
        <dbReference type="ChEBI" id="CHEBI:57540"/>
        <dbReference type="ChEBI" id="CHEBI:57945"/>
        <dbReference type="ChEBI" id="CHEBI:90726"/>
        <dbReference type="EC" id="1.1.1.35"/>
    </reaction>
</comment>
<dbReference type="InterPro" id="IPR029045">
    <property type="entry name" value="ClpP/crotonase-like_dom_sf"/>
</dbReference>
<keyword evidence="3" id="KW-0276">Fatty acid metabolism</keyword>
<evidence type="ECO:0000256" key="8">
    <source>
        <dbReference type="ARBA" id="ARBA00023239"/>
    </source>
</evidence>
<dbReference type="Proteomes" id="UP001236569">
    <property type="component" value="Unassembled WGS sequence"/>
</dbReference>